<keyword evidence="1" id="KW-0732">Signal</keyword>
<accession>A0ABN9R9Y8</accession>
<dbReference type="EMBL" id="CAUYUJ010005886">
    <property type="protein sequence ID" value="CAK0815301.1"/>
    <property type="molecule type" value="Genomic_DNA"/>
</dbReference>
<sequence length="175" mass="18930">MAEVIRGRGARLARLLLVHAPIFRGVSGVALRGQSPEISVHVPQGEWAGRGGHGGDAQVLAEARADMAEARRRMDSAWASASAALQPLAAGEREHQSNVAFLSAGAAPVDARRIRDGTLVTEPLRKLPSVDVNVIVKEDIDQLRQDAEFTGALEEADHLRADFLRYLDDLRNDLV</sequence>
<proteinExistence type="predicted"/>
<gene>
    <name evidence="2" type="ORF">PCOR1329_LOCUS18641</name>
</gene>
<protein>
    <submittedName>
        <fullName evidence="2">Uncharacterized protein</fullName>
    </submittedName>
</protein>
<evidence type="ECO:0000256" key="1">
    <source>
        <dbReference type="SAM" id="SignalP"/>
    </source>
</evidence>
<feature type="chain" id="PRO_5046807634" evidence="1">
    <location>
        <begin position="29"/>
        <end position="175"/>
    </location>
</feature>
<evidence type="ECO:0000313" key="2">
    <source>
        <dbReference type="EMBL" id="CAK0815301.1"/>
    </source>
</evidence>
<name>A0ABN9R9Y8_9DINO</name>
<reference evidence="2" key="1">
    <citation type="submission" date="2023-10" db="EMBL/GenBank/DDBJ databases">
        <authorList>
            <person name="Chen Y."/>
            <person name="Shah S."/>
            <person name="Dougan E. K."/>
            <person name="Thang M."/>
            <person name="Chan C."/>
        </authorList>
    </citation>
    <scope>NUCLEOTIDE SEQUENCE [LARGE SCALE GENOMIC DNA]</scope>
</reference>
<evidence type="ECO:0000313" key="3">
    <source>
        <dbReference type="Proteomes" id="UP001189429"/>
    </source>
</evidence>
<organism evidence="2 3">
    <name type="scientific">Prorocentrum cordatum</name>
    <dbReference type="NCBI Taxonomy" id="2364126"/>
    <lineage>
        <taxon>Eukaryota</taxon>
        <taxon>Sar</taxon>
        <taxon>Alveolata</taxon>
        <taxon>Dinophyceae</taxon>
        <taxon>Prorocentrales</taxon>
        <taxon>Prorocentraceae</taxon>
        <taxon>Prorocentrum</taxon>
    </lineage>
</organism>
<feature type="signal peptide" evidence="1">
    <location>
        <begin position="1"/>
        <end position="28"/>
    </location>
</feature>
<keyword evidence="3" id="KW-1185">Reference proteome</keyword>
<dbReference type="Proteomes" id="UP001189429">
    <property type="component" value="Unassembled WGS sequence"/>
</dbReference>
<comment type="caution">
    <text evidence="2">The sequence shown here is derived from an EMBL/GenBank/DDBJ whole genome shotgun (WGS) entry which is preliminary data.</text>
</comment>